<evidence type="ECO:0000313" key="1">
    <source>
        <dbReference type="EMBL" id="ACB49631.1"/>
    </source>
</evidence>
<dbReference type="AlphaFoldDB" id="B1X0Z0"/>
<dbReference type="InterPro" id="IPR032801">
    <property type="entry name" value="PXL2A/B/C"/>
</dbReference>
<dbReference type="STRING" id="43989.cce_0280"/>
<sequence>MNRNKRMKVFDCLKETKALRVRDGKIVPFWPNSQSYSRLLIMIFSQLGDFDTLEYAWWLNQKSSELMANNILVQAIGIGNRESGLKFCDYTSFPQENLFVDPDANIHKTLGLYEGLSWNIPGLNEGQNAWVNLMLMCAGIASKGTLKEVLRGYTGDKKAPQLITDQEVVDTKLLPPLKGSFFNLAGGKGFQRPFELATLRLRNMTEVLSNWKTYVPNGAYLTQRGATFLFDQKGNLLYEHRDQGILGFAENMSNPLGFLSLNSEPVLNSVNIDQE</sequence>
<reference evidence="1 2" key="1">
    <citation type="journal article" date="2008" name="Proc. Natl. Acad. Sci. U.S.A.">
        <title>The genome of Cyanothece 51142, a unicellular diazotrophic cyanobacterium important in the marine nitrogen cycle.</title>
        <authorList>
            <person name="Welsh E.A."/>
            <person name="Liberton M."/>
            <person name="Stoeckel J."/>
            <person name="Loh T."/>
            <person name="Elvitigala T."/>
            <person name="Wang C."/>
            <person name="Wollam A."/>
            <person name="Fulton R.S."/>
            <person name="Clifton S.W."/>
            <person name="Jacobs J.M."/>
            <person name="Aurora R."/>
            <person name="Ghosh B.K."/>
            <person name="Sherman L.A."/>
            <person name="Smith R.D."/>
            <person name="Wilson R.K."/>
            <person name="Pakrasi H.B."/>
        </authorList>
    </citation>
    <scope>NUCLEOTIDE SEQUENCE [LARGE SCALE GENOMIC DNA]</scope>
    <source>
        <strain evidence="2">ATCC 51142 / BH68</strain>
    </source>
</reference>
<dbReference type="eggNOG" id="ENOG502Z81T">
    <property type="taxonomic scope" value="Bacteria"/>
</dbReference>
<dbReference type="KEGG" id="cyt:cce_0280"/>
<proteinExistence type="predicted"/>
<accession>B1X0Z0</accession>
<dbReference type="HOGENOM" id="CLU_061685_0_0_3"/>
<gene>
    <name evidence="1" type="ordered locus">cce_0280</name>
</gene>
<protein>
    <submittedName>
        <fullName evidence="1">Uncharacterized protein</fullName>
    </submittedName>
</protein>
<dbReference type="EMBL" id="CP000806">
    <property type="protein sequence ID" value="ACB49631.1"/>
    <property type="molecule type" value="Genomic_DNA"/>
</dbReference>
<keyword evidence="2" id="KW-1185">Reference proteome</keyword>
<evidence type="ECO:0000313" key="2">
    <source>
        <dbReference type="Proteomes" id="UP000001203"/>
    </source>
</evidence>
<organism evidence="1 2">
    <name type="scientific">Crocosphaera subtropica (strain ATCC 51142 / BH68)</name>
    <name type="common">Cyanothece sp. (strain ATCC 51142)</name>
    <dbReference type="NCBI Taxonomy" id="43989"/>
    <lineage>
        <taxon>Bacteria</taxon>
        <taxon>Bacillati</taxon>
        <taxon>Cyanobacteriota</taxon>
        <taxon>Cyanophyceae</taxon>
        <taxon>Oscillatoriophycideae</taxon>
        <taxon>Chroococcales</taxon>
        <taxon>Aphanothecaceae</taxon>
        <taxon>Crocosphaera</taxon>
        <taxon>Crocosphaera subtropica</taxon>
    </lineage>
</organism>
<dbReference type="Pfam" id="PF13911">
    <property type="entry name" value="AhpC-TSA_2"/>
    <property type="match status" value="1"/>
</dbReference>
<dbReference type="OrthoDB" id="538741at2"/>
<dbReference type="Proteomes" id="UP000001203">
    <property type="component" value="Chromosome circular"/>
</dbReference>
<name>B1X0Z0_CROS5</name>